<accession>A0ABX5JGX5</accession>
<dbReference type="RefSeq" id="WP_108527844.1">
    <property type="nucleotide sequence ID" value="NZ_JAODIH010000001.1"/>
</dbReference>
<comment type="caution">
    <text evidence="2">The sequence shown here is derived from an EMBL/GenBank/DDBJ whole genome shotgun (WGS) entry which is preliminary data.</text>
</comment>
<dbReference type="Proteomes" id="UP000251311">
    <property type="component" value="Unassembled WGS sequence"/>
</dbReference>
<feature type="transmembrane region" description="Helical" evidence="1">
    <location>
        <begin position="6"/>
        <end position="23"/>
    </location>
</feature>
<reference evidence="2 3" key="1">
    <citation type="submission" date="2017-02" db="EMBL/GenBank/DDBJ databases">
        <title>Arcobacter lacus sp. nov., a new species isolated from reclaimed water.</title>
        <authorList>
            <person name="Figueras M.J."/>
            <person name="Perez-Cataluna A."/>
            <person name="Salas-Masso N."/>
        </authorList>
    </citation>
    <scope>NUCLEOTIDE SEQUENCE [LARGE SCALE GENOMIC DNA]</scope>
    <source>
        <strain evidence="2 3">RW43-9</strain>
    </source>
</reference>
<sequence>MDIVIITFVVTIVFFVIYKYDIFKSLSTKGVIEKDFSQCYILNYPRRIELHNKGVVYEIKDLDEFFELNPKLKGKIPIEKREGINTSDPDAVKKEFEERKRLKEKYSQKKKKK</sequence>
<dbReference type="EMBL" id="MUXF01000010">
    <property type="protein sequence ID" value="PUE66378.1"/>
    <property type="molecule type" value="Genomic_DNA"/>
</dbReference>
<keyword evidence="3" id="KW-1185">Reference proteome</keyword>
<name>A0ABX5JGX5_9BACT</name>
<protein>
    <submittedName>
        <fullName evidence="2">Uncharacterized protein</fullName>
    </submittedName>
</protein>
<evidence type="ECO:0000313" key="3">
    <source>
        <dbReference type="Proteomes" id="UP000251311"/>
    </source>
</evidence>
<proteinExistence type="predicted"/>
<evidence type="ECO:0000256" key="1">
    <source>
        <dbReference type="SAM" id="Phobius"/>
    </source>
</evidence>
<keyword evidence="1" id="KW-1133">Transmembrane helix</keyword>
<evidence type="ECO:0000313" key="2">
    <source>
        <dbReference type="EMBL" id="PUE66378.1"/>
    </source>
</evidence>
<keyword evidence="1" id="KW-0812">Transmembrane</keyword>
<keyword evidence="1" id="KW-0472">Membrane</keyword>
<gene>
    <name evidence="2" type="ORF">B0175_06610</name>
</gene>
<organism evidence="2 3">
    <name type="scientific">Arcobacter lacus</name>
    <dbReference type="NCBI Taxonomy" id="1912876"/>
    <lineage>
        <taxon>Bacteria</taxon>
        <taxon>Pseudomonadati</taxon>
        <taxon>Campylobacterota</taxon>
        <taxon>Epsilonproteobacteria</taxon>
        <taxon>Campylobacterales</taxon>
        <taxon>Arcobacteraceae</taxon>
        <taxon>Arcobacter</taxon>
    </lineage>
</organism>